<dbReference type="InterPro" id="IPR050204">
    <property type="entry name" value="AraC_XylS_family_regulators"/>
</dbReference>
<name>A0ABP3KAN0_9ACTN</name>
<dbReference type="Pfam" id="PF12833">
    <property type="entry name" value="HTH_18"/>
    <property type="match status" value="1"/>
</dbReference>
<dbReference type="Pfam" id="PF14525">
    <property type="entry name" value="AraC_binding_2"/>
    <property type="match status" value="1"/>
</dbReference>
<dbReference type="InterPro" id="IPR009057">
    <property type="entry name" value="Homeodomain-like_sf"/>
</dbReference>
<dbReference type="PANTHER" id="PTHR46796:SF12">
    <property type="entry name" value="HTH-TYPE DNA-BINDING TRANSCRIPTIONAL ACTIVATOR EUTR"/>
    <property type="match status" value="1"/>
</dbReference>
<evidence type="ECO:0000256" key="3">
    <source>
        <dbReference type="ARBA" id="ARBA00023163"/>
    </source>
</evidence>
<feature type="region of interest" description="Disordered" evidence="4">
    <location>
        <begin position="1"/>
        <end position="26"/>
    </location>
</feature>
<feature type="domain" description="HTH araC/xylS-type" evidence="5">
    <location>
        <begin position="239"/>
        <end position="339"/>
    </location>
</feature>
<sequence length="339" mass="36600">MTGERGRTAARTTAAGRGPAPGPAAFRTGDIERARAWIAETLSYPVVLNPLADPADFAFATNAVRLGPVTVATVTYGADVLSKSEGLGVAYHINVPHSGQVVQLHRGEVFRATATGGRVPVFEPTGALTGELDAEAEVLALSFDRLAVESALEEHLEHPVRPLHFPGGLDPHHGRGRTLTELARVIGRELAAPTGLLDHPPVAAGLADSLLTTVLHATPHQYRDELADPAPRTCPRPVKRAIDAMQADPAHPFTVRQLARIAEVAPRSLQAGFKQHLECTPMGYLRRLRLERAHRDLVRLGPTVSVTEVAGRWGFTHLGRFASAYRARYGKLPSQVHRR</sequence>
<proteinExistence type="predicted"/>
<evidence type="ECO:0000259" key="5">
    <source>
        <dbReference type="PROSITE" id="PS01124"/>
    </source>
</evidence>
<evidence type="ECO:0000313" key="6">
    <source>
        <dbReference type="EMBL" id="GAA0475146.1"/>
    </source>
</evidence>
<dbReference type="EMBL" id="BAAABY010000032">
    <property type="protein sequence ID" value="GAA0475146.1"/>
    <property type="molecule type" value="Genomic_DNA"/>
</dbReference>
<dbReference type="InterPro" id="IPR018060">
    <property type="entry name" value="HTH_AraC"/>
</dbReference>
<evidence type="ECO:0000256" key="1">
    <source>
        <dbReference type="ARBA" id="ARBA00023015"/>
    </source>
</evidence>
<evidence type="ECO:0000313" key="7">
    <source>
        <dbReference type="Proteomes" id="UP001500909"/>
    </source>
</evidence>
<gene>
    <name evidence="6" type="ORF">GCM10010361_44410</name>
</gene>
<keyword evidence="2" id="KW-0238">DNA-binding</keyword>
<keyword evidence="3" id="KW-0804">Transcription</keyword>
<feature type="compositionally biased region" description="Low complexity" evidence="4">
    <location>
        <begin position="8"/>
        <end position="26"/>
    </location>
</feature>
<evidence type="ECO:0000256" key="2">
    <source>
        <dbReference type="ARBA" id="ARBA00023125"/>
    </source>
</evidence>
<evidence type="ECO:0000256" key="4">
    <source>
        <dbReference type="SAM" id="MobiDB-lite"/>
    </source>
</evidence>
<organism evidence="6 7">
    <name type="scientific">Streptomyces olivaceiscleroticus</name>
    <dbReference type="NCBI Taxonomy" id="68245"/>
    <lineage>
        <taxon>Bacteria</taxon>
        <taxon>Bacillati</taxon>
        <taxon>Actinomycetota</taxon>
        <taxon>Actinomycetes</taxon>
        <taxon>Kitasatosporales</taxon>
        <taxon>Streptomycetaceae</taxon>
        <taxon>Streptomyces</taxon>
    </lineage>
</organism>
<dbReference type="Proteomes" id="UP001500909">
    <property type="component" value="Unassembled WGS sequence"/>
</dbReference>
<keyword evidence="1" id="KW-0805">Transcription regulation</keyword>
<dbReference type="InterPro" id="IPR035418">
    <property type="entry name" value="AraC-bd_2"/>
</dbReference>
<dbReference type="PANTHER" id="PTHR46796">
    <property type="entry name" value="HTH-TYPE TRANSCRIPTIONAL ACTIVATOR RHAS-RELATED"/>
    <property type="match status" value="1"/>
</dbReference>
<protein>
    <submittedName>
        <fullName evidence="6">AraC family transcriptional regulator</fullName>
    </submittedName>
</protein>
<dbReference type="PROSITE" id="PS01124">
    <property type="entry name" value="HTH_ARAC_FAMILY_2"/>
    <property type="match status" value="1"/>
</dbReference>
<dbReference type="SUPFAM" id="SSF46689">
    <property type="entry name" value="Homeodomain-like"/>
    <property type="match status" value="2"/>
</dbReference>
<accession>A0ABP3KAN0</accession>
<keyword evidence="7" id="KW-1185">Reference proteome</keyword>
<dbReference type="SMART" id="SM00342">
    <property type="entry name" value="HTH_ARAC"/>
    <property type="match status" value="1"/>
</dbReference>
<reference evidence="7" key="1">
    <citation type="journal article" date="2019" name="Int. J. Syst. Evol. Microbiol.">
        <title>The Global Catalogue of Microorganisms (GCM) 10K type strain sequencing project: providing services to taxonomists for standard genome sequencing and annotation.</title>
        <authorList>
            <consortium name="The Broad Institute Genomics Platform"/>
            <consortium name="The Broad Institute Genome Sequencing Center for Infectious Disease"/>
            <person name="Wu L."/>
            <person name="Ma J."/>
        </authorList>
    </citation>
    <scope>NUCLEOTIDE SEQUENCE [LARGE SCALE GENOMIC DNA]</scope>
    <source>
        <strain evidence="7">JCM 4805</strain>
    </source>
</reference>
<dbReference type="RefSeq" id="WP_346096883.1">
    <property type="nucleotide sequence ID" value="NZ_BAAABY010000032.1"/>
</dbReference>
<dbReference type="Gene3D" id="1.10.10.60">
    <property type="entry name" value="Homeodomain-like"/>
    <property type="match status" value="1"/>
</dbReference>
<comment type="caution">
    <text evidence="6">The sequence shown here is derived from an EMBL/GenBank/DDBJ whole genome shotgun (WGS) entry which is preliminary data.</text>
</comment>